<evidence type="ECO:0000256" key="4">
    <source>
        <dbReference type="ARBA" id="ARBA00022490"/>
    </source>
</evidence>
<organism evidence="21 22">
    <name type="scientific">Legionella wadsworthii</name>
    <dbReference type="NCBI Taxonomy" id="28088"/>
    <lineage>
        <taxon>Bacteria</taxon>
        <taxon>Pseudomonadati</taxon>
        <taxon>Pseudomonadota</taxon>
        <taxon>Gammaproteobacteria</taxon>
        <taxon>Legionellales</taxon>
        <taxon>Legionellaceae</taxon>
        <taxon>Legionella</taxon>
    </lineage>
</organism>
<feature type="binding site" evidence="18">
    <location>
        <begin position="389"/>
        <end position="390"/>
    </location>
    <ligand>
        <name>acetyl-CoA</name>
        <dbReference type="ChEBI" id="CHEBI:57288"/>
    </ligand>
</feature>
<dbReference type="UniPathway" id="UPA00973"/>
<evidence type="ECO:0000256" key="8">
    <source>
        <dbReference type="ARBA" id="ARBA00022737"/>
    </source>
</evidence>
<dbReference type="GO" id="GO:0016020">
    <property type="term" value="C:membrane"/>
    <property type="evidence" value="ECO:0007669"/>
    <property type="project" value="GOC"/>
</dbReference>
<sequence>MNLQIIILAAGQGKRMYSNTPKVLHQIAGKPMLSRVVETAQQLNPDAIHVIYGHGGEQLKNSLPDLPVHWVYQAEQLGTGHAVMQALPFIPPKTQVLVLSADVPLIQADTLRALIECSNTANAHQSLLSLLVAHLEDPSGLGRIVRDNQGEVSIIVEEKDANEQEKNIKEIYSGICCVNSDDLEKWLPNLNNENAQAEYYLTEIIALAVQSHVQIKTLSVKDISEIQGVNNRLQLQQLERIWQVRQAEKLLMQGVTLADANRFDVRGELSCGKDVFIDVNCVFEGKVILGDGCSIGPNCVLKNVSLGSGCEIYANSVLEGCEIANDCTIGPFARLRSGTQLAAHCKIGNFVETKNAVFDAGTKASHLSYLGDVTIGKEVNVGAGTITCNYDGVNKFQTIIEDGVFVGSDTQFVAPVTVGAYATIGAGSTIRKNVPPGELTLTESKQKTVYGWKRPVKKE</sequence>
<comment type="subunit">
    <text evidence="18">Homotrimer.</text>
</comment>
<dbReference type="EC" id="2.3.1.157" evidence="18"/>
<reference evidence="21 22" key="1">
    <citation type="submission" date="2018-06" db="EMBL/GenBank/DDBJ databases">
        <authorList>
            <consortium name="Pathogen Informatics"/>
            <person name="Doyle S."/>
        </authorList>
    </citation>
    <scope>NUCLEOTIDE SEQUENCE [LARGE SCALE GENOMIC DNA]</scope>
    <source>
        <strain evidence="21 22">NCTC11532</strain>
    </source>
</reference>
<accession>A0A378LMT1</accession>
<evidence type="ECO:0000256" key="2">
    <source>
        <dbReference type="ARBA" id="ARBA00007707"/>
    </source>
</evidence>
<feature type="binding site" evidence="18">
    <location>
        <position position="142"/>
    </location>
    <ligand>
        <name>UDP-N-acetyl-alpha-D-glucosamine</name>
        <dbReference type="ChEBI" id="CHEBI:57705"/>
    </ligand>
</feature>
<keyword evidence="14 18" id="KW-0961">Cell wall biogenesis/degradation</keyword>
<evidence type="ECO:0000256" key="7">
    <source>
        <dbReference type="ARBA" id="ARBA00022723"/>
    </source>
</evidence>
<dbReference type="Pfam" id="PF00132">
    <property type="entry name" value="Hexapep"/>
    <property type="match status" value="1"/>
</dbReference>
<dbReference type="OrthoDB" id="9775031at2"/>
<name>A0A378LMT1_9GAMM</name>
<dbReference type="InterPro" id="IPR001451">
    <property type="entry name" value="Hexapep"/>
</dbReference>
<dbReference type="PANTHER" id="PTHR43584:SF3">
    <property type="entry name" value="BIFUNCTIONAL PROTEIN GLMU"/>
    <property type="match status" value="1"/>
</dbReference>
<dbReference type="GO" id="GO:0000287">
    <property type="term" value="F:magnesium ion binding"/>
    <property type="evidence" value="ECO:0007669"/>
    <property type="project" value="UniProtKB-UniRule"/>
</dbReference>
<feature type="domain" description="Mannose-1-phosphate guanyltransferase C-terminal" evidence="20">
    <location>
        <begin position="269"/>
        <end position="351"/>
    </location>
</feature>
<feature type="binding site" evidence="18">
    <location>
        <position position="22"/>
    </location>
    <ligand>
        <name>UDP-N-acetyl-alpha-D-glucosamine</name>
        <dbReference type="ChEBI" id="CHEBI:57705"/>
    </ligand>
</feature>
<comment type="pathway">
    <text evidence="18">Nucleotide-sugar biosynthesis; UDP-N-acetyl-alpha-D-glucosamine biosynthesis; UDP-N-acetyl-alpha-D-glucosamine from N-acetyl-alpha-D-glucosamine 1-phosphate: step 1/1.</text>
</comment>
<keyword evidence="11 18" id="KW-0573">Peptidoglycan synthesis</keyword>
<feature type="binding site" evidence="18">
    <location>
        <position position="383"/>
    </location>
    <ligand>
        <name>acetyl-CoA</name>
        <dbReference type="ChEBI" id="CHEBI:57288"/>
    </ligand>
</feature>
<feature type="binding site" evidence="18">
    <location>
        <position position="369"/>
    </location>
    <ligand>
        <name>UDP-N-acetyl-alpha-D-glucosamine</name>
        <dbReference type="ChEBI" id="CHEBI:57705"/>
    </ligand>
</feature>
<feature type="binding site" evidence="18">
    <location>
        <position position="73"/>
    </location>
    <ligand>
        <name>UDP-N-acetyl-alpha-D-glucosamine</name>
        <dbReference type="ChEBI" id="CHEBI:57705"/>
    </ligand>
</feature>
<dbReference type="SUPFAM" id="SSF51161">
    <property type="entry name" value="Trimeric LpxA-like enzymes"/>
    <property type="match status" value="1"/>
</dbReference>
<keyword evidence="8 18" id="KW-0677">Repeat</keyword>
<dbReference type="UniPathway" id="UPA00113">
    <property type="reaction ID" value="UER00532"/>
</dbReference>
<dbReference type="InterPro" id="IPR005882">
    <property type="entry name" value="Bifunctional_GlmU"/>
</dbReference>
<dbReference type="EC" id="2.7.7.23" evidence="18"/>
<evidence type="ECO:0000256" key="10">
    <source>
        <dbReference type="ARBA" id="ARBA00022960"/>
    </source>
</evidence>
<feature type="binding site" evidence="18">
    <location>
        <position position="157"/>
    </location>
    <ligand>
        <name>UDP-N-acetyl-alpha-D-glucosamine</name>
        <dbReference type="ChEBI" id="CHEBI:57705"/>
    </ligand>
</feature>
<keyword evidence="12 18" id="KW-0511">Multifunctional enzyme</keyword>
<comment type="catalytic activity">
    <reaction evidence="16 18">
        <text>N-acetyl-alpha-D-glucosamine 1-phosphate + UTP + H(+) = UDP-N-acetyl-alpha-D-glucosamine + diphosphate</text>
        <dbReference type="Rhea" id="RHEA:13509"/>
        <dbReference type="ChEBI" id="CHEBI:15378"/>
        <dbReference type="ChEBI" id="CHEBI:33019"/>
        <dbReference type="ChEBI" id="CHEBI:46398"/>
        <dbReference type="ChEBI" id="CHEBI:57705"/>
        <dbReference type="ChEBI" id="CHEBI:57776"/>
        <dbReference type="EC" id="2.7.7.23"/>
    </reaction>
</comment>
<dbReference type="Pfam" id="PF12804">
    <property type="entry name" value="NTP_transf_3"/>
    <property type="match status" value="1"/>
</dbReference>
<gene>
    <name evidence="18 21" type="primary">glmU</name>
    <name evidence="21" type="ORF">NCTC11532_00128</name>
</gene>
<evidence type="ECO:0000313" key="21">
    <source>
        <dbReference type="EMBL" id="STY27967.1"/>
    </source>
</evidence>
<comment type="similarity">
    <text evidence="2 18">In the C-terminal section; belongs to the transferase hexapeptide repeat family.</text>
</comment>
<keyword evidence="13 18" id="KW-0012">Acyltransferase</keyword>
<dbReference type="Gene3D" id="2.160.10.10">
    <property type="entry name" value="Hexapeptide repeat proteins"/>
    <property type="match status" value="1"/>
</dbReference>
<dbReference type="GO" id="GO:0009245">
    <property type="term" value="P:lipid A biosynthetic process"/>
    <property type="evidence" value="ECO:0007669"/>
    <property type="project" value="UniProtKB-UniRule"/>
</dbReference>
<dbReference type="InterPro" id="IPR025877">
    <property type="entry name" value="MobA-like_NTP_Trfase"/>
</dbReference>
<comment type="pathway">
    <text evidence="18">Nucleotide-sugar biosynthesis; UDP-N-acetyl-alpha-D-glucosamine biosynthesis; N-acetyl-alpha-D-glucosamine 1-phosphate from alpha-D-glucosamine 6-phosphate (route II): step 2/2.</text>
</comment>
<dbReference type="InterPro" id="IPR056729">
    <property type="entry name" value="GMPPB_C"/>
</dbReference>
<feature type="binding site" evidence="18">
    <location>
        <position position="426"/>
    </location>
    <ligand>
        <name>acetyl-CoA</name>
        <dbReference type="ChEBI" id="CHEBI:57288"/>
    </ligand>
</feature>
<feature type="binding site" evidence="18">
    <location>
        <begin position="78"/>
        <end position="79"/>
    </location>
    <ligand>
        <name>UDP-N-acetyl-alpha-D-glucosamine</name>
        <dbReference type="ChEBI" id="CHEBI:57705"/>
    </ligand>
</feature>
<dbReference type="GO" id="GO:0019134">
    <property type="term" value="F:glucosamine-1-phosphate N-acetyltransferase activity"/>
    <property type="evidence" value="ECO:0007669"/>
    <property type="project" value="UniProtKB-UniRule"/>
</dbReference>
<evidence type="ECO:0000256" key="5">
    <source>
        <dbReference type="ARBA" id="ARBA00022679"/>
    </source>
</evidence>
<dbReference type="GO" id="GO:0071555">
    <property type="term" value="P:cell wall organization"/>
    <property type="evidence" value="ECO:0007669"/>
    <property type="project" value="UniProtKB-KW"/>
</dbReference>
<dbReference type="GO" id="GO:0003977">
    <property type="term" value="F:UDP-N-acetylglucosamine diphosphorylase activity"/>
    <property type="evidence" value="ECO:0007669"/>
    <property type="project" value="UniProtKB-UniRule"/>
</dbReference>
<evidence type="ECO:0000256" key="13">
    <source>
        <dbReference type="ARBA" id="ARBA00023315"/>
    </source>
</evidence>
<keyword evidence="5 18" id="KW-0808">Transferase</keyword>
<keyword evidence="22" id="KW-1185">Reference proteome</keyword>
<feature type="region of interest" description="Linker" evidence="18">
    <location>
        <begin position="233"/>
        <end position="253"/>
    </location>
</feature>
<dbReference type="STRING" id="1122170.GCA_000701265_01685"/>
<comment type="catalytic activity">
    <reaction evidence="15 18">
        <text>alpha-D-glucosamine 1-phosphate + acetyl-CoA = N-acetyl-alpha-D-glucosamine 1-phosphate + CoA + H(+)</text>
        <dbReference type="Rhea" id="RHEA:13725"/>
        <dbReference type="ChEBI" id="CHEBI:15378"/>
        <dbReference type="ChEBI" id="CHEBI:57287"/>
        <dbReference type="ChEBI" id="CHEBI:57288"/>
        <dbReference type="ChEBI" id="CHEBI:57776"/>
        <dbReference type="ChEBI" id="CHEBI:58516"/>
        <dbReference type="EC" id="2.3.1.157"/>
    </reaction>
</comment>
<keyword evidence="6 18" id="KW-0548">Nucleotidyltransferase</keyword>
<feature type="binding site" evidence="18">
    <location>
        <position position="230"/>
    </location>
    <ligand>
        <name>Mg(2+)</name>
        <dbReference type="ChEBI" id="CHEBI:18420"/>
    </ligand>
</feature>
<keyword evidence="9 18" id="KW-0460">Magnesium</keyword>
<dbReference type="Proteomes" id="UP000255297">
    <property type="component" value="Unassembled WGS sequence"/>
</dbReference>
<dbReference type="InterPro" id="IPR011004">
    <property type="entry name" value="Trimer_LpxA-like_sf"/>
</dbReference>
<feature type="region of interest" description="N-acetyltransferase" evidence="18">
    <location>
        <begin position="254"/>
        <end position="459"/>
    </location>
</feature>
<feature type="binding site" evidence="18">
    <location>
        <position position="354"/>
    </location>
    <ligand>
        <name>UDP-N-acetyl-alpha-D-glucosamine</name>
        <dbReference type="ChEBI" id="CHEBI:57705"/>
    </ligand>
</feature>
<evidence type="ECO:0000256" key="11">
    <source>
        <dbReference type="ARBA" id="ARBA00022984"/>
    </source>
</evidence>
<dbReference type="GO" id="GO:0000902">
    <property type="term" value="P:cell morphogenesis"/>
    <property type="evidence" value="ECO:0007669"/>
    <property type="project" value="UniProtKB-UniRule"/>
</dbReference>
<keyword evidence="7 18" id="KW-0479">Metal-binding</keyword>
<dbReference type="InterPro" id="IPR038009">
    <property type="entry name" value="GlmU_C_LbH"/>
</dbReference>
<comment type="cofactor">
    <cofactor evidence="18">
        <name>Mg(2+)</name>
        <dbReference type="ChEBI" id="CHEBI:18420"/>
    </cofactor>
    <text evidence="18">Binds 1 Mg(2+) ion per subunit.</text>
</comment>
<dbReference type="CDD" id="cd02540">
    <property type="entry name" value="GT2_GlmU_N_bac"/>
    <property type="match status" value="1"/>
</dbReference>
<feature type="active site" description="Proton acceptor" evidence="18">
    <location>
        <position position="366"/>
    </location>
</feature>
<evidence type="ECO:0000256" key="9">
    <source>
        <dbReference type="ARBA" id="ARBA00022842"/>
    </source>
</evidence>
<protein>
    <recommendedName>
        <fullName evidence="18">Bifunctional protein GlmU</fullName>
    </recommendedName>
    <domain>
        <recommendedName>
            <fullName evidence="18">UDP-N-acetylglucosamine pyrophosphorylase</fullName>
            <ecNumber evidence="18">2.7.7.23</ecNumber>
        </recommendedName>
        <alternativeName>
            <fullName evidence="18">N-acetylglucosamine-1-phosphate uridyltransferase</fullName>
        </alternativeName>
    </domain>
    <domain>
        <recommendedName>
            <fullName evidence="18">Glucosamine-1-phosphate N-acetyltransferase</fullName>
            <ecNumber evidence="18">2.3.1.157</ecNumber>
        </recommendedName>
    </domain>
</protein>
<keyword evidence="10 18" id="KW-0133">Cell shape</keyword>
<dbReference type="InterPro" id="IPR050065">
    <property type="entry name" value="GlmU-like"/>
</dbReference>
<comment type="subcellular location">
    <subcellularLocation>
        <location evidence="1 18">Cytoplasm</location>
    </subcellularLocation>
</comment>
<evidence type="ECO:0000259" key="20">
    <source>
        <dbReference type="Pfam" id="PF25087"/>
    </source>
</evidence>
<feature type="binding site" evidence="18">
    <location>
        <position position="380"/>
    </location>
    <ligand>
        <name>UDP-N-acetyl-alpha-D-glucosamine</name>
        <dbReference type="ChEBI" id="CHEBI:57705"/>
    </ligand>
</feature>
<dbReference type="EMBL" id="UGPB01000001">
    <property type="protein sequence ID" value="STY27967.1"/>
    <property type="molecule type" value="Genomic_DNA"/>
</dbReference>
<proteinExistence type="inferred from homology"/>
<dbReference type="InterPro" id="IPR029044">
    <property type="entry name" value="Nucleotide-diphossugar_trans"/>
</dbReference>
<evidence type="ECO:0000256" key="16">
    <source>
        <dbReference type="ARBA" id="ARBA00048493"/>
    </source>
</evidence>
<dbReference type="PANTHER" id="PTHR43584">
    <property type="entry name" value="NUCLEOTIDYL TRANSFERASE"/>
    <property type="match status" value="1"/>
</dbReference>
<dbReference type="Pfam" id="PF25087">
    <property type="entry name" value="GMPPB_C"/>
    <property type="match status" value="1"/>
</dbReference>
<dbReference type="SUPFAM" id="SSF53448">
    <property type="entry name" value="Nucleotide-diphospho-sugar transferases"/>
    <property type="match status" value="1"/>
</dbReference>
<evidence type="ECO:0000256" key="6">
    <source>
        <dbReference type="ARBA" id="ARBA00022695"/>
    </source>
</evidence>
<dbReference type="GO" id="GO:0009252">
    <property type="term" value="P:peptidoglycan biosynthetic process"/>
    <property type="evidence" value="ECO:0007669"/>
    <property type="project" value="UniProtKB-UniRule"/>
</dbReference>
<comment type="similarity">
    <text evidence="3 18">In the N-terminal section; belongs to the N-acetylglucosamine-1-phosphate uridyltransferase family.</text>
</comment>
<evidence type="ECO:0000256" key="15">
    <source>
        <dbReference type="ARBA" id="ARBA00048247"/>
    </source>
</evidence>
<dbReference type="NCBIfam" id="TIGR01173">
    <property type="entry name" value="glmU"/>
    <property type="match status" value="1"/>
</dbReference>
<feature type="binding site" evidence="18">
    <location>
        <begin position="8"/>
        <end position="11"/>
    </location>
    <ligand>
        <name>UDP-N-acetyl-alpha-D-glucosamine</name>
        <dbReference type="ChEBI" id="CHEBI:57705"/>
    </ligand>
</feature>
<dbReference type="HAMAP" id="MF_01631">
    <property type="entry name" value="GlmU"/>
    <property type="match status" value="1"/>
</dbReference>
<evidence type="ECO:0000256" key="18">
    <source>
        <dbReference type="HAMAP-Rule" id="MF_01631"/>
    </source>
</evidence>
<dbReference type="CDD" id="cd03353">
    <property type="entry name" value="LbH_GlmU_C"/>
    <property type="match status" value="1"/>
</dbReference>
<comment type="caution">
    <text evidence="18">Lacks conserved residue(s) required for the propagation of feature annotation.</text>
</comment>
<evidence type="ECO:0000256" key="17">
    <source>
        <dbReference type="ARBA" id="ARBA00049628"/>
    </source>
</evidence>
<dbReference type="GO" id="GO:0006048">
    <property type="term" value="P:UDP-N-acetylglucosamine biosynthetic process"/>
    <property type="evidence" value="ECO:0007669"/>
    <property type="project" value="UniProtKB-UniPathway"/>
</dbReference>
<comment type="pathway">
    <text evidence="18">Bacterial outer membrane biogenesis; LPS lipid A biosynthesis.</text>
</comment>
<evidence type="ECO:0000256" key="3">
    <source>
        <dbReference type="ARBA" id="ARBA00007947"/>
    </source>
</evidence>
<keyword evidence="4 18" id="KW-0963">Cytoplasm</keyword>
<dbReference type="AlphaFoldDB" id="A0A378LMT1"/>
<evidence type="ECO:0000256" key="1">
    <source>
        <dbReference type="ARBA" id="ARBA00004496"/>
    </source>
</evidence>
<dbReference type="Gene3D" id="3.90.550.10">
    <property type="entry name" value="Spore Coat Polysaccharide Biosynthesis Protein SpsA, Chain A"/>
    <property type="match status" value="1"/>
</dbReference>
<dbReference type="GO" id="GO:0008360">
    <property type="term" value="P:regulation of cell shape"/>
    <property type="evidence" value="ECO:0007669"/>
    <property type="project" value="UniProtKB-KW"/>
</dbReference>
<feature type="region of interest" description="Pyrophosphorylase" evidence="18">
    <location>
        <begin position="1"/>
        <end position="232"/>
    </location>
</feature>
<feature type="binding site" evidence="18">
    <location>
        <position position="408"/>
    </location>
    <ligand>
        <name>acetyl-CoA</name>
        <dbReference type="ChEBI" id="CHEBI:57288"/>
    </ligand>
</feature>
<evidence type="ECO:0000259" key="19">
    <source>
        <dbReference type="Pfam" id="PF12804"/>
    </source>
</evidence>
<dbReference type="GO" id="GO:0005737">
    <property type="term" value="C:cytoplasm"/>
    <property type="evidence" value="ECO:0007669"/>
    <property type="project" value="UniProtKB-SubCell"/>
</dbReference>
<evidence type="ECO:0000256" key="12">
    <source>
        <dbReference type="ARBA" id="ARBA00023268"/>
    </source>
</evidence>
<feature type="binding site" evidence="18">
    <location>
        <position position="102"/>
    </location>
    <ligand>
        <name>Mg(2+)</name>
        <dbReference type="ChEBI" id="CHEBI:18420"/>
    </ligand>
</feature>
<evidence type="ECO:0000313" key="22">
    <source>
        <dbReference type="Proteomes" id="UP000255297"/>
    </source>
</evidence>
<feature type="binding site" evidence="18">
    <location>
        <position position="336"/>
    </location>
    <ligand>
        <name>UDP-N-acetyl-alpha-D-glucosamine</name>
        <dbReference type="ChEBI" id="CHEBI:57705"/>
    </ligand>
</feature>
<evidence type="ECO:0000256" key="14">
    <source>
        <dbReference type="ARBA" id="ARBA00023316"/>
    </source>
</evidence>
<feature type="domain" description="MobA-like NTP transferase" evidence="19">
    <location>
        <begin position="6"/>
        <end position="120"/>
    </location>
</feature>
<dbReference type="RefSeq" id="WP_031567006.1">
    <property type="nucleotide sequence ID" value="NZ_CAAAIS010000005.1"/>
</dbReference>
<comment type="function">
    <text evidence="17 18">Catalyzes the last two sequential reactions in the de novo biosynthetic pathway for UDP-N-acetylglucosamine (UDP-GlcNAc). The C-terminal domain catalyzes the transfer of acetyl group from acetyl coenzyme A to glucosamine-1-phosphate (GlcN-1-P) to produce N-acetylglucosamine-1-phosphate (GlcNAc-1-P), which is converted into UDP-GlcNAc by the transfer of uridine 5-monophosphate (from uridine 5-triphosphate), a reaction catalyzed by the N-terminal domain.</text>
</comment>
<feature type="binding site" evidence="18">
    <location>
        <position position="230"/>
    </location>
    <ligand>
        <name>UDP-N-acetyl-alpha-D-glucosamine</name>
        <dbReference type="ChEBI" id="CHEBI:57705"/>
    </ligand>
</feature>